<dbReference type="InterPro" id="IPR048000">
    <property type="entry name" value="TnsA-like"/>
</dbReference>
<evidence type="ECO:0000313" key="2">
    <source>
        <dbReference type="Proteomes" id="UP000282674"/>
    </source>
</evidence>
<protein>
    <submittedName>
        <fullName evidence="1">TnsA-like heteromeric transposase endonuclease subunit</fullName>
    </submittedName>
</protein>
<dbReference type="GO" id="GO:0004519">
    <property type="term" value="F:endonuclease activity"/>
    <property type="evidence" value="ECO:0007669"/>
    <property type="project" value="UniProtKB-KW"/>
</dbReference>
<proteinExistence type="predicted"/>
<evidence type="ECO:0000313" key="1">
    <source>
        <dbReference type="EMBL" id="RMI45425.1"/>
    </source>
</evidence>
<reference evidence="1 2" key="1">
    <citation type="submission" date="2018-10" db="EMBL/GenBank/DDBJ databases">
        <title>Isolation from soil.</title>
        <authorList>
            <person name="Hu J."/>
        </authorList>
    </citation>
    <scope>NUCLEOTIDE SEQUENCE [LARGE SCALE GENOMIC DNA]</scope>
    <source>
        <strain evidence="1 2">NEAU-Ht49</strain>
    </source>
</reference>
<accession>A0A3M2M9Z6</accession>
<dbReference type="NCBIfam" id="NF033179">
    <property type="entry name" value="TnsA_like_Actin"/>
    <property type="match status" value="1"/>
</dbReference>
<keyword evidence="2" id="KW-1185">Reference proteome</keyword>
<dbReference type="Proteomes" id="UP000282674">
    <property type="component" value="Unassembled WGS sequence"/>
</dbReference>
<gene>
    <name evidence="1" type="ORF">EBO15_09375</name>
</gene>
<keyword evidence="1" id="KW-0378">Hydrolase</keyword>
<sequence>MRAVEGAGAARCDEFQVAFVEGGDEVRRKLVHAQEVSFERASAVRDFPSYRGQRNYPGLYYAATMDEHVGYESWLERDEAMALDFAVDVVGFASQPFWLFWSDGQRVRSHAPDFFARLKDGTGVVIDCRPSERIRSRDAGAFEATEQACDSVGWQYRLVAAYDPTWLSNVRWLAGYRHDRFADEAVGARLCEVFADGASLMDGAAEVGDPIAVLPVLFHQMWSHRLGTDLSQRLDAGAWAWDTAS</sequence>
<comment type="caution">
    <text evidence="1">The sequence shown here is derived from an EMBL/GenBank/DDBJ whole genome shotgun (WGS) entry which is preliminary data.</text>
</comment>
<dbReference type="OrthoDB" id="3403133at2"/>
<dbReference type="EMBL" id="RFFG01000013">
    <property type="protein sequence ID" value="RMI45425.1"/>
    <property type="molecule type" value="Genomic_DNA"/>
</dbReference>
<dbReference type="AlphaFoldDB" id="A0A3M2M9Z6"/>
<organism evidence="1 2">
    <name type="scientific">Actinomadura harenae</name>
    <dbReference type="NCBI Taxonomy" id="2483351"/>
    <lineage>
        <taxon>Bacteria</taxon>
        <taxon>Bacillati</taxon>
        <taxon>Actinomycetota</taxon>
        <taxon>Actinomycetes</taxon>
        <taxon>Streptosporangiales</taxon>
        <taxon>Thermomonosporaceae</taxon>
        <taxon>Actinomadura</taxon>
    </lineage>
</organism>
<keyword evidence="1" id="KW-0255">Endonuclease</keyword>
<name>A0A3M2M9Z6_9ACTN</name>
<keyword evidence="1" id="KW-0540">Nuclease</keyword>